<dbReference type="RefSeq" id="WP_089683016.1">
    <property type="nucleotide sequence ID" value="NZ_FNFO01000005.1"/>
</dbReference>
<name>A0A1G9IQH4_9BACT</name>
<dbReference type="EMBL" id="FNFO01000005">
    <property type="protein sequence ID" value="SDL27401.1"/>
    <property type="molecule type" value="Genomic_DNA"/>
</dbReference>
<accession>A0A1G9IQH4</accession>
<evidence type="ECO:0000313" key="1">
    <source>
        <dbReference type="EMBL" id="SDL27401.1"/>
    </source>
</evidence>
<reference evidence="1 2" key="1">
    <citation type="submission" date="2016-10" db="EMBL/GenBank/DDBJ databases">
        <authorList>
            <person name="de Groot N.N."/>
        </authorList>
    </citation>
    <scope>NUCLEOTIDE SEQUENCE [LARGE SCALE GENOMIC DNA]</scope>
    <source>
        <strain evidence="1 2">DSM 25186</strain>
    </source>
</reference>
<proteinExistence type="predicted"/>
<keyword evidence="2" id="KW-1185">Reference proteome</keyword>
<dbReference type="Proteomes" id="UP000198510">
    <property type="component" value="Unassembled WGS sequence"/>
</dbReference>
<protein>
    <recommendedName>
        <fullName evidence="3">DUF3037 domain-containing protein</fullName>
    </recommendedName>
</protein>
<organism evidence="1 2">
    <name type="scientific">Catalinimonas alkaloidigena</name>
    <dbReference type="NCBI Taxonomy" id="1075417"/>
    <lineage>
        <taxon>Bacteria</taxon>
        <taxon>Pseudomonadati</taxon>
        <taxon>Bacteroidota</taxon>
        <taxon>Cytophagia</taxon>
        <taxon>Cytophagales</taxon>
        <taxon>Catalimonadaceae</taxon>
        <taxon>Catalinimonas</taxon>
    </lineage>
</organism>
<evidence type="ECO:0000313" key="2">
    <source>
        <dbReference type="Proteomes" id="UP000198510"/>
    </source>
</evidence>
<gene>
    <name evidence="1" type="ORF">SAMN05421823_10574</name>
</gene>
<dbReference type="InterPro" id="IPR021398">
    <property type="entry name" value="DUF3037"/>
</dbReference>
<evidence type="ECO:0008006" key="3">
    <source>
        <dbReference type="Google" id="ProtNLM"/>
    </source>
</evidence>
<dbReference type="OrthoDB" id="9803207at2"/>
<dbReference type="AlphaFoldDB" id="A0A1G9IQH4"/>
<dbReference type="Pfam" id="PF11236">
    <property type="entry name" value="DUF3037"/>
    <property type="match status" value="1"/>
</dbReference>
<sequence length="129" mass="14551">MPEKHLFEYAVVRVVPRVEREEFLNVGVILLCAPKGFLQIRYELSEVRLAAFGNTIDCGELRERLRAFERICAGRKEGGPIGQFPLAGRFRWLTAARSTVVQTSPVHPGLSADPSETLDRLFRQLVAIE</sequence>